<comment type="caution">
    <text evidence="4">The sequence shown here is derived from an EMBL/GenBank/DDBJ whole genome shotgun (WGS) entry which is preliminary data.</text>
</comment>
<evidence type="ECO:0000313" key="5">
    <source>
        <dbReference type="Proteomes" id="UP000606724"/>
    </source>
</evidence>
<dbReference type="SUPFAM" id="SSF117782">
    <property type="entry name" value="YbjQ-like"/>
    <property type="match status" value="1"/>
</dbReference>
<dbReference type="InterPro" id="IPR035439">
    <property type="entry name" value="UPF0145_dom_sf"/>
</dbReference>
<keyword evidence="5" id="KW-1185">Reference proteome</keyword>
<accession>A0ABR8RHA3</accession>
<dbReference type="Gene3D" id="3.30.110.70">
    <property type="entry name" value="Hypothetical protein apc22750. Chain B"/>
    <property type="match status" value="1"/>
</dbReference>
<organism evidence="4 5">
    <name type="scientific">Psychrobacter communis</name>
    <dbReference type="NCBI Taxonomy" id="2762238"/>
    <lineage>
        <taxon>Bacteria</taxon>
        <taxon>Pseudomonadati</taxon>
        <taxon>Pseudomonadota</taxon>
        <taxon>Gammaproteobacteria</taxon>
        <taxon>Moraxellales</taxon>
        <taxon>Moraxellaceae</taxon>
        <taxon>Psychrobacter</taxon>
    </lineage>
</organism>
<dbReference type="PANTHER" id="PTHR34068">
    <property type="entry name" value="UPF0145 PROTEIN YBJQ"/>
    <property type="match status" value="1"/>
</dbReference>
<dbReference type="RefSeq" id="WP_191690268.1">
    <property type="nucleotide sequence ID" value="NZ_JACSQR010000004.1"/>
</dbReference>
<feature type="region of interest" description="Disordered" evidence="3">
    <location>
        <begin position="109"/>
        <end position="156"/>
    </location>
</feature>
<name>A0ABR8RHA3_9GAMM</name>
<sequence length="156" mass="16633">MTVQLSNLEHLPNYQITERLDVVYGSTVRSKHVGKDLFAGLKNIVGGELTAYTELLEESRQEAIDRMVIKAEALGADAVVGLRFSTSSIAQGASELFVYGTAVKAVPMPQQSISSPSSHQPPSTPSGPTGLQNHNQAALQNPTAAADDLPRFNPFG</sequence>
<comment type="similarity">
    <text evidence="1 2">Belongs to the UPF0145 family.</text>
</comment>
<dbReference type="Pfam" id="PF01906">
    <property type="entry name" value="YbjQ_1"/>
    <property type="match status" value="1"/>
</dbReference>
<feature type="compositionally biased region" description="Polar residues" evidence="3">
    <location>
        <begin position="129"/>
        <end position="143"/>
    </location>
</feature>
<dbReference type="PANTHER" id="PTHR34068:SF2">
    <property type="entry name" value="UPF0145 PROTEIN SCO3412"/>
    <property type="match status" value="1"/>
</dbReference>
<dbReference type="EMBL" id="JACSQR010000004">
    <property type="protein sequence ID" value="MBD7946927.1"/>
    <property type="molecule type" value="Genomic_DNA"/>
</dbReference>
<protein>
    <recommendedName>
        <fullName evidence="2">UPF0145 protein H9653_02645</fullName>
    </recommendedName>
</protein>
<dbReference type="InterPro" id="IPR002765">
    <property type="entry name" value="UPF0145_YbjQ-like"/>
</dbReference>
<gene>
    <name evidence="4" type="ORF">H9653_02645</name>
</gene>
<dbReference type="Proteomes" id="UP000606724">
    <property type="component" value="Unassembled WGS sequence"/>
</dbReference>
<evidence type="ECO:0000313" key="4">
    <source>
        <dbReference type="EMBL" id="MBD7946927.1"/>
    </source>
</evidence>
<reference evidence="4 5" key="1">
    <citation type="submission" date="2020-08" db="EMBL/GenBank/DDBJ databases">
        <title>A Genomic Blueprint of the Chicken Gut Microbiome.</title>
        <authorList>
            <person name="Gilroy R."/>
            <person name="Ravi A."/>
            <person name="Getino M."/>
            <person name="Pursley I."/>
            <person name="Horton D.L."/>
            <person name="Alikhan N.-F."/>
            <person name="Baker D."/>
            <person name="Gharbi K."/>
            <person name="Hall N."/>
            <person name="Watson M."/>
            <person name="Adriaenssens E.M."/>
            <person name="Foster-Nyarko E."/>
            <person name="Jarju S."/>
            <person name="Secka A."/>
            <person name="Antonio M."/>
            <person name="Oren A."/>
            <person name="Chaudhuri R."/>
            <person name="La Ragione R.M."/>
            <person name="Hildebrand F."/>
            <person name="Pallen M.J."/>
        </authorList>
    </citation>
    <scope>NUCLEOTIDE SEQUENCE [LARGE SCALE GENOMIC DNA]</scope>
    <source>
        <strain evidence="4 5">Sa4CVA2</strain>
    </source>
</reference>
<dbReference type="HAMAP" id="MF_00338">
    <property type="entry name" value="UPF0145"/>
    <property type="match status" value="1"/>
</dbReference>
<evidence type="ECO:0000256" key="2">
    <source>
        <dbReference type="HAMAP-Rule" id="MF_00338"/>
    </source>
</evidence>
<feature type="compositionally biased region" description="Low complexity" evidence="3">
    <location>
        <begin position="109"/>
        <end position="121"/>
    </location>
</feature>
<evidence type="ECO:0000256" key="3">
    <source>
        <dbReference type="SAM" id="MobiDB-lite"/>
    </source>
</evidence>
<evidence type="ECO:0000256" key="1">
    <source>
        <dbReference type="ARBA" id="ARBA00010751"/>
    </source>
</evidence>
<proteinExistence type="inferred from homology"/>